<dbReference type="GO" id="GO:0006281">
    <property type="term" value="P:DNA repair"/>
    <property type="evidence" value="ECO:0007669"/>
    <property type="project" value="UniProtKB-KW"/>
</dbReference>
<evidence type="ECO:0000259" key="10">
    <source>
        <dbReference type="SMART" id="SM00986"/>
    </source>
</evidence>
<keyword evidence="3" id="KW-0004">4Fe-4S</keyword>
<reference evidence="11 12" key="1">
    <citation type="submission" date="2018-07" db="EMBL/GenBank/DDBJ databases">
        <title>Desertimonas flava gen. nov. sp. nov.</title>
        <authorList>
            <person name="Liu S."/>
        </authorList>
    </citation>
    <scope>NUCLEOTIDE SEQUENCE [LARGE SCALE GENOMIC DNA]</scope>
    <source>
        <strain evidence="11 12">16Sb5-5</strain>
    </source>
</reference>
<dbReference type="SMART" id="SM00987">
    <property type="entry name" value="UreE_C"/>
    <property type="match status" value="1"/>
</dbReference>
<dbReference type="EMBL" id="QOUI01000002">
    <property type="protein sequence ID" value="RCK70832.1"/>
    <property type="molecule type" value="Genomic_DNA"/>
</dbReference>
<keyword evidence="7" id="KW-0408">Iron</keyword>
<dbReference type="Proteomes" id="UP000252770">
    <property type="component" value="Unassembled WGS sequence"/>
</dbReference>
<dbReference type="GO" id="GO:0051539">
    <property type="term" value="F:4 iron, 4 sulfur cluster binding"/>
    <property type="evidence" value="ECO:0007669"/>
    <property type="project" value="UniProtKB-KW"/>
</dbReference>
<evidence type="ECO:0000256" key="8">
    <source>
        <dbReference type="ARBA" id="ARBA00023014"/>
    </source>
</evidence>
<evidence type="ECO:0000256" key="5">
    <source>
        <dbReference type="ARBA" id="ARBA00022763"/>
    </source>
</evidence>
<comment type="caution">
    <text evidence="11">The sequence shown here is derived from an EMBL/GenBank/DDBJ whole genome shotgun (WGS) entry which is preliminary data.</text>
</comment>
<evidence type="ECO:0000256" key="1">
    <source>
        <dbReference type="ARBA" id="ARBA00006521"/>
    </source>
</evidence>
<keyword evidence="4" id="KW-0479">Metal-binding</keyword>
<dbReference type="AlphaFoldDB" id="A0A367Z0Q4"/>
<evidence type="ECO:0000256" key="3">
    <source>
        <dbReference type="ARBA" id="ARBA00022485"/>
    </source>
</evidence>
<keyword evidence="6" id="KW-0378">Hydrolase</keyword>
<feature type="domain" description="Uracil-DNA glycosylase-like" evidence="10">
    <location>
        <begin position="38"/>
        <end position="193"/>
    </location>
</feature>
<evidence type="ECO:0000256" key="2">
    <source>
        <dbReference type="ARBA" id="ARBA00019403"/>
    </source>
</evidence>
<dbReference type="PANTHER" id="PTHR33693:SF9">
    <property type="entry name" value="TYPE-4 URACIL-DNA GLYCOSYLASE"/>
    <property type="match status" value="1"/>
</dbReference>
<name>A0A367Z0Q4_9ACTN</name>
<dbReference type="Pfam" id="PF03167">
    <property type="entry name" value="UDG"/>
    <property type="match status" value="1"/>
</dbReference>
<dbReference type="InterPro" id="IPR005273">
    <property type="entry name" value="Ura-DNA_glyco_family4"/>
</dbReference>
<proteinExistence type="inferred from homology"/>
<keyword evidence="5" id="KW-0227">DNA damage</keyword>
<evidence type="ECO:0000313" key="12">
    <source>
        <dbReference type="Proteomes" id="UP000252770"/>
    </source>
</evidence>
<evidence type="ECO:0000256" key="7">
    <source>
        <dbReference type="ARBA" id="ARBA00023004"/>
    </source>
</evidence>
<gene>
    <name evidence="11" type="ORF">DT076_05460</name>
</gene>
<evidence type="ECO:0000256" key="9">
    <source>
        <dbReference type="ARBA" id="ARBA00023204"/>
    </source>
</evidence>
<dbReference type="InterPro" id="IPR005122">
    <property type="entry name" value="Uracil-DNA_glycosylase-like"/>
</dbReference>
<dbReference type="SMART" id="SM00986">
    <property type="entry name" value="UDG"/>
    <property type="match status" value="1"/>
</dbReference>
<dbReference type="CDD" id="cd10030">
    <property type="entry name" value="UDG-F4_TTUDGA_SPO1dp_like"/>
    <property type="match status" value="1"/>
</dbReference>
<dbReference type="RefSeq" id="WP_114125602.1">
    <property type="nucleotide sequence ID" value="NZ_QOUI01000002.1"/>
</dbReference>
<evidence type="ECO:0000256" key="6">
    <source>
        <dbReference type="ARBA" id="ARBA00022801"/>
    </source>
</evidence>
<dbReference type="SUPFAM" id="SSF52141">
    <property type="entry name" value="Uracil-DNA glycosylase-like"/>
    <property type="match status" value="1"/>
</dbReference>
<sequence length="204" mass="21961">MSDASEWVPDRPTVPRLARAARDCHGCELWEDATQVVFSSGDPSASLVLVGEQPGDQEDRAGEPFVGPAGRVLDRALEAAGVPRAEVYLTNAVKHFRHRLRGKRRLHQKPDVRHLVACRPWLAAELDVVDPDVVVALGASAGRSVLGRTVRVGAERGRVLTDTGRPVVLTTHPSALLRLQDREGYAEAFDALVADLVTAAGARG</sequence>
<accession>A0A367Z0Q4</accession>
<evidence type="ECO:0000313" key="11">
    <source>
        <dbReference type="EMBL" id="RCK70832.1"/>
    </source>
</evidence>
<organism evidence="11 12">
    <name type="scientific">Desertihabitans brevis</name>
    <dbReference type="NCBI Taxonomy" id="2268447"/>
    <lineage>
        <taxon>Bacteria</taxon>
        <taxon>Bacillati</taxon>
        <taxon>Actinomycetota</taxon>
        <taxon>Actinomycetes</taxon>
        <taxon>Propionibacteriales</taxon>
        <taxon>Propionibacteriaceae</taxon>
        <taxon>Desertihabitans</taxon>
    </lineage>
</organism>
<protein>
    <recommendedName>
        <fullName evidence="2">Type-4 uracil-DNA glycosylase</fullName>
    </recommendedName>
</protein>
<dbReference type="InterPro" id="IPR051536">
    <property type="entry name" value="UDG_Type-4/5"/>
</dbReference>
<keyword evidence="9" id="KW-0234">DNA repair</keyword>
<dbReference type="GO" id="GO:0046872">
    <property type="term" value="F:metal ion binding"/>
    <property type="evidence" value="ECO:0007669"/>
    <property type="project" value="UniProtKB-KW"/>
</dbReference>
<comment type="similarity">
    <text evidence="1">Belongs to the uracil-DNA glycosylase (UDG) superfamily. Type 4 (UDGa) family.</text>
</comment>
<keyword evidence="8" id="KW-0411">Iron-sulfur</keyword>
<dbReference type="Gene3D" id="3.40.470.10">
    <property type="entry name" value="Uracil-DNA glycosylase-like domain"/>
    <property type="match status" value="1"/>
</dbReference>
<dbReference type="GO" id="GO:0097506">
    <property type="term" value="F:deaminated base DNA N-glycosylase activity"/>
    <property type="evidence" value="ECO:0007669"/>
    <property type="project" value="UniProtKB-ARBA"/>
</dbReference>
<dbReference type="NCBIfam" id="TIGR03914">
    <property type="entry name" value="UDG_fam_dom"/>
    <property type="match status" value="1"/>
</dbReference>
<keyword evidence="12" id="KW-1185">Reference proteome</keyword>
<evidence type="ECO:0000256" key="4">
    <source>
        <dbReference type="ARBA" id="ARBA00022723"/>
    </source>
</evidence>
<dbReference type="NCBIfam" id="TIGR00758">
    <property type="entry name" value="UDG_fam4"/>
    <property type="match status" value="1"/>
</dbReference>
<dbReference type="PANTHER" id="PTHR33693">
    <property type="entry name" value="TYPE-5 URACIL-DNA GLYCOSYLASE"/>
    <property type="match status" value="1"/>
</dbReference>
<dbReference type="InterPro" id="IPR036895">
    <property type="entry name" value="Uracil-DNA_glycosylase-like_sf"/>
</dbReference>